<dbReference type="AlphaFoldDB" id="A0AAW4L7T5"/>
<reference evidence="1 2" key="1">
    <citation type="submission" date="2021-05" db="EMBL/GenBank/DDBJ databases">
        <title>The draft genome of Geobacter pelophilus DSM 12255.</title>
        <authorList>
            <person name="Xu Z."/>
            <person name="Masuda Y."/>
            <person name="Itoh H."/>
            <person name="Senoo K."/>
        </authorList>
    </citation>
    <scope>NUCLEOTIDE SEQUENCE [LARGE SCALE GENOMIC DNA]</scope>
    <source>
        <strain evidence="1 2">DSM 12255</strain>
    </source>
</reference>
<dbReference type="Proteomes" id="UP000811899">
    <property type="component" value="Unassembled WGS sequence"/>
</dbReference>
<dbReference type="EMBL" id="JAHCVJ010000005">
    <property type="protein sequence ID" value="MBT0665108.1"/>
    <property type="molecule type" value="Genomic_DNA"/>
</dbReference>
<protein>
    <submittedName>
        <fullName evidence="1">Uncharacterized protein</fullName>
    </submittedName>
</protein>
<evidence type="ECO:0000313" key="1">
    <source>
        <dbReference type="EMBL" id="MBT0665108.1"/>
    </source>
</evidence>
<keyword evidence="2" id="KW-1185">Reference proteome</keyword>
<evidence type="ECO:0000313" key="2">
    <source>
        <dbReference type="Proteomes" id="UP000811899"/>
    </source>
</evidence>
<organism evidence="1 2">
    <name type="scientific">Geoanaerobacter pelophilus</name>
    <dbReference type="NCBI Taxonomy" id="60036"/>
    <lineage>
        <taxon>Bacteria</taxon>
        <taxon>Pseudomonadati</taxon>
        <taxon>Thermodesulfobacteriota</taxon>
        <taxon>Desulfuromonadia</taxon>
        <taxon>Geobacterales</taxon>
        <taxon>Geobacteraceae</taxon>
        <taxon>Geoanaerobacter</taxon>
    </lineage>
</organism>
<name>A0AAW4L7T5_9BACT</name>
<accession>A0AAW4L7T5</accession>
<comment type="caution">
    <text evidence="1">The sequence shown here is derived from an EMBL/GenBank/DDBJ whole genome shotgun (WGS) entry which is preliminary data.</text>
</comment>
<proteinExistence type="predicted"/>
<dbReference type="RefSeq" id="WP_214171890.1">
    <property type="nucleotide sequence ID" value="NZ_JAHCVJ010000005.1"/>
</dbReference>
<gene>
    <name evidence="1" type="ORF">KI809_12445</name>
</gene>
<sequence>MLLAGDLAYELHLCGESGICKQRIKLGVIGREQHGIFMLCKGKNRRVNSPFSIIEMQDRK</sequence>